<feature type="region of interest" description="Disordered" evidence="1">
    <location>
        <begin position="1"/>
        <end position="26"/>
    </location>
</feature>
<keyword evidence="3" id="KW-1185">Reference proteome</keyword>
<feature type="compositionally biased region" description="Basic and acidic residues" evidence="1">
    <location>
        <begin position="11"/>
        <end position="21"/>
    </location>
</feature>
<protein>
    <submittedName>
        <fullName evidence="2">Uncharacterized protein</fullName>
    </submittedName>
</protein>
<reference evidence="3" key="1">
    <citation type="journal article" date="2010" name="Science">
        <title>Signatures of adaptation to obligate biotrophy in the Hyaloperonospora arabidopsidis genome.</title>
        <authorList>
            <person name="Baxter L."/>
            <person name="Tripathy S."/>
            <person name="Ishaque N."/>
            <person name="Boot N."/>
            <person name="Cabral A."/>
            <person name="Kemen E."/>
            <person name="Thines M."/>
            <person name="Ah-Fong A."/>
            <person name="Anderson R."/>
            <person name="Badejoko W."/>
            <person name="Bittner-Eddy P."/>
            <person name="Boore J.L."/>
            <person name="Chibucos M.C."/>
            <person name="Coates M."/>
            <person name="Dehal P."/>
            <person name="Delehaunty K."/>
            <person name="Dong S."/>
            <person name="Downton P."/>
            <person name="Dumas B."/>
            <person name="Fabro G."/>
            <person name="Fronick C."/>
            <person name="Fuerstenberg S.I."/>
            <person name="Fulton L."/>
            <person name="Gaulin E."/>
            <person name="Govers F."/>
            <person name="Hughes L."/>
            <person name="Humphray S."/>
            <person name="Jiang R.H."/>
            <person name="Judelson H."/>
            <person name="Kamoun S."/>
            <person name="Kyung K."/>
            <person name="Meijer H."/>
            <person name="Minx P."/>
            <person name="Morris P."/>
            <person name="Nelson J."/>
            <person name="Phuntumart V."/>
            <person name="Qutob D."/>
            <person name="Rehmany A."/>
            <person name="Rougon-Cardoso A."/>
            <person name="Ryden P."/>
            <person name="Torto-Alalibo T."/>
            <person name="Studholme D."/>
            <person name="Wang Y."/>
            <person name="Win J."/>
            <person name="Wood J."/>
            <person name="Clifton S.W."/>
            <person name="Rogers J."/>
            <person name="Van den Ackerveken G."/>
            <person name="Jones J.D."/>
            <person name="McDowell J.M."/>
            <person name="Beynon J."/>
            <person name="Tyler B.M."/>
        </authorList>
    </citation>
    <scope>NUCLEOTIDE SEQUENCE [LARGE SCALE GENOMIC DNA]</scope>
    <source>
        <strain evidence="3">Emoy2</strain>
    </source>
</reference>
<evidence type="ECO:0000313" key="3">
    <source>
        <dbReference type="Proteomes" id="UP000011713"/>
    </source>
</evidence>
<evidence type="ECO:0000256" key="1">
    <source>
        <dbReference type="SAM" id="MobiDB-lite"/>
    </source>
</evidence>
<proteinExistence type="predicted"/>
<name>M4B979_HYAAE</name>
<dbReference type="OMA" id="YLERWEQ"/>
<dbReference type="EMBL" id="JH598009">
    <property type="status" value="NOT_ANNOTATED_CDS"/>
    <property type="molecule type" value="Genomic_DNA"/>
</dbReference>
<sequence length="196" mass="22944">MTTRPIAPYLKRWEEQKEQSRIQRQTQPRWCIDSDVGDELSFISAIEREAQSPQGGENGYEIFDLPTLDAFPALEFADETQEKKQMPVDDEFVDAATFLKENEVGGTSSFSDDGNEKWEHRHAMGRPSDFFEQKSRNLDHVELSSPSNTDEIMVRMMREQLMWPCSCKTVELRMMLVEVCWVLLSSRRLRLIRYRV</sequence>
<dbReference type="VEuPathDB" id="FungiDB:HpaG802838"/>
<dbReference type="HOGENOM" id="CLU_1392549_0_0_1"/>
<dbReference type="Proteomes" id="UP000011713">
    <property type="component" value="Unassembled WGS sequence"/>
</dbReference>
<evidence type="ECO:0000313" key="2">
    <source>
        <dbReference type="EnsemblProtists" id="HpaP802838"/>
    </source>
</evidence>
<dbReference type="InParanoid" id="M4B979"/>
<accession>M4B979</accession>
<reference evidence="2" key="2">
    <citation type="submission" date="2015-06" db="UniProtKB">
        <authorList>
            <consortium name="EnsemblProtists"/>
        </authorList>
    </citation>
    <scope>IDENTIFICATION</scope>
    <source>
        <strain evidence="2">Emoy2</strain>
    </source>
</reference>
<dbReference type="eggNOG" id="ENOG502SQXA">
    <property type="taxonomic scope" value="Eukaryota"/>
</dbReference>
<dbReference type="EnsemblProtists" id="HpaT802838">
    <property type="protein sequence ID" value="HpaP802838"/>
    <property type="gene ID" value="HpaG802838"/>
</dbReference>
<dbReference type="AlphaFoldDB" id="M4B979"/>
<organism evidence="2 3">
    <name type="scientific">Hyaloperonospora arabidopsidis (strain Emoy2)</name>
    <name type="common">Downy mildew agent</name>
    <name type="synonym">Peronospora arabidopsidis</name>
    <dbReference type="NCBI Taxonomy" id="559515"/>
    <lineage>
        <taxon>Eukaryota</taxon>
        <taxon>Sar</taxon>
        <taxon>Stramenopiles</taxon>
        <taxon>Oomycota</taxon>
        <taxon>Peronosporomycetes</taxon>
        <taxon>Peronosporales</taxon>
        <taxon>Peronosporaceae</taxon>
        <taxon>Hyaloperonospora</taxon>
    </lineage>
</organism>